<accession>A0A815AW93</accession>
<dbReference type="FunFam" id="3.40.630.170:FF:000001">
    <property type="entry name" value="Glycylpeptide N-tetradecanoyltransferase"/>
    <property type="match status" value="1"/>
</dbReference>
<dbReference type="PANTHER" id="PTHR11377">
    <property type="entry name" value="N-MYRISTOYL TRANSFERASE"/>
    <property type="match status" value="1"/>
</dbReference>
<dbReference type="InterPro" id="IPR022678">
    <property type="entry name" value="NMT_CS"/>
</dbReference>
<evidence type="ECO:0000256" key="2">
    <source>
        <dbReference type="ARBA" id="ARBA00012923"/>
    </source>
</evidence>
<comment type="function">
    <text evidence="5">Adds a myristoyl group to the N-terminal glycine residue of certain cellular proteins.</text>
</comment>
<dbReference type="Gene3D" id="3.40.630.30">
    <property type="match status" value="1"/>
</dbReference>
<feature type="domain" description="N-acetyltransferase" evidence="9">
    <location>
        <begin position="110"/>
        <end position="272"/>
    </location>
</feature>
<evidence type="ECO:0000259" key="9">
    <source>
        <dbReference type="PROSITE" id="PS51186"/>
    </source>
</evidence>
<dbReference type="PROSITE" id="PS51186">
    <property type="entry name" value="GNAT"/>
    <property type="match status" value="1"/>
</dbReference>
<sequence>MFRSTHFFFLLSICSVFSFLDLTIRCPNGRQALHTFDVTTLSFSVQCSTPGQSCRERMGLCNEHHLCCPRTLKMSSKPYLYDRASNLKFVRIGNDYKDFYRLFEIDLLMNSKRSYDYHSRWLFFDETLRDLFEMPKARFWLPIIQCFQNHGLSYAFVPKNATSVTSNVSAMTILTRKNDSFDSIYICYMATRKEHRRQGLATRLLQHIVQRSLNERENGVQYITLHVNTMNTAALELYERCGWRCEMFLPGYLNYDPHHATNHAYLLKLRLNGVKNITSLCRDRYAVDIEPSDDEQSSSNPCSYSSPKINKTMADQDQSASTDVNETETTTSSTTTKSTTKKSKSKGAAAATDVVDGNSSRTAEHTTTSQTGSVQEMLKKITLVEQASAAITNRSAPKSDEEAVSRQEWKFWHTQPVPTIGTKITSENNGPVEENKPIEELKQDPYKLPDGFSWDDIDVMDDEQLKELYVLLNENYVEDDDNMFRFDYSMGFLRWALCAPGWLRKWHAAVRVTKSRKMVGFISAVPIRMKVYDKEVSMVEINFLCVHKKLRLKRMAPVLIKEITRRVNLEGIFQAVYTAGVVLPGIVSKCRYWHRSLNVKKLLAVQFSHLSRNMTVQRMQKLHRLPEATQIKGFREMRHSDIPRAFALLAQYLKKFDLSPVFTQEEFEYLCQNRPNIVSSFVVEQEDGELTDFISYYHLSSTIMNHPQYKTLNACYMYYHAASRTPLCDLVNDCLVQAHKDGFDVFNALDLMDNKEFLEKLKFGVGDGNLQYYIYNWQCPQMNPEKVALLLQ</sequence>
<dbReference type="SUPFAM" id="SSF55729">
    <property type="entry name" value="Acyl-CoA N-acyltransferases (Nat)"/>
    <property type="match status" value="3"/>
</dbReference>
<dbReference type="GO" id="GO:0005737">
    <property type="term" value="C:cytoplasm"/>
    <property type="evidence" value="ECO:0007669"/>
    <property type="project" value="TreeGrafter"/>
</dbReference>
<dbReference type="AlphaFoldDB" id="A0A815AW93"/>
<evidence type="ECO:0000313" key="11">
    <source>
        <dbReference type="Proteomes" id="UP000663852"/>
    </source>
</evidence>
<reference evidence="10" key="1">
    <citation type="submission" date="2021-02" db="EMBL/GenBank/DDBJ databases">
        <authorList>
            <person name="Nowell W R."/>
        </authorList>
    </citation>
    <scope>NUCLEOTIDE SEQUENCE</scope>
</reference>
<dbReference type="Pfam" id="PF00583">
    <property type="entry name" value="Acetyltransf_1"/>
    <property type="match status" value="1"/>
</dbReference>
<feature type="signal peptide" evidence="8">
    <location>
        <begin position="1"/>
        <end position="18"/>
    </location>
</feature>
<name>A0A815AW93_ADIRI</name>
<dbReference type="EC" id="2.3.1.97" evidence="2 5"/>
<dbReference type="FunFam" id="3.40.630.30:FF:000042">
    <property type="entry name" value="Glycylpeptide N-tetradecanoyltransferase"/>
    <property type="match status" value="1"/>
</dbReference>
<dbReference type="Proteomes" id="UP000663852">
    <property type="component" value="Unassembled WGS sequence"/>
</dbReference>
<evidence type="ECO:0000256" key="3">
    <source>
        <dbReference type="ARBA" id="ARBA00022679"/>
    </source>
</evidence>
<comment type="catalytic activity">
    <reaction evidence="5">
        <text>N-terminal glycyl-[protein] + tetradecanoyl-CoA = N-tetradecanoylglycyl-[protein] + CoA + H(+)</text>
        <dbReference type="Rhea" id="RHEA:15521"/>
        <dbReference type="Rhea" id="RHEA-COMP:12666"/>
        <dbReference type="Rhea" id="RHEA-COMP:12667"/>
        <dbReference type="ChEBI" id="CHEBI:15378"/>
        <dbReference type="ChEBI" id="CHEBI:57287"/>
        <dbReference type="ChEBI" id="CHEBI:57385"/>
        <dbReference type="ChEBI" id="CHEBI:64723"/>
        <dbReference type="ChEBI" id="CHEBI:133050"/>
        <dbReference type="EC" id="2.3.1.97"/>
    </reaction>
</comment>
<feature type="compositionally biased region" description="Polar residues" evidence="7">
    <location>
        <begin position="357"/>
        <end position="374"/>
    </location>
</feature>
<dbReference type="CDD" id="cd04301">
    <property type="entry name" value="NAT_SF"/>
    <property type="match status" value="1"/>
</dbReference>
<evidence type="ECO:0000256" key="5">
    <source>
        <dbReference type="RuleBase" id="RU000586"/>
    </source>
</evidence>
<feature type="compositionally biased region" description="Low complexity" evidence="7">
    <location>
        <begin position="327"/>
        <end position="338"/>
    </location>
</feature>
<proteinExistence type="inferred from homology"/>
<keyword evidence="8" id="KW-0732">Signal</keyword>
<feature type="chain" id="PRO_5032878609" description="Glycylpeptide N-tetradecanoyltransferase" evidence="8">
    <location>
        <begin position="19"/>
        <end position="792"/>
    </location>
</feature>
<evidence type="ECO:0000256" key="4">
    <source>
        <dbReference type="ARBA" id="ARBA00023315"/>
    </source>
</evidence>
<dbReference type="Gene3D" id="3.40.630.170">
    <property type="match status" value="1"/>
</dbReference>
<dbReference type="InterPro" id="IPR022677">
    <property type="entry name" value="NMT_C"/>
</dbReference>
<keyword evidence="4 5" id="KW-0012">Acyltransferase</keyword>
<dbReference type="EMBL" id="CAJNOJ010000187">
    <property type="protein sequence ID" value="CAF1262096.1"/>
    <property type="molecule type" value="Genomic_DNA"/>
</dbReference>
<evidence type="ECO:0000313" key="10">
    <source>
        <dbReference type="EMBL" id="CAF1262096.1"/>
    </source>
</evidence>
<comment type="similarity">
    <text evidence="1 6">Belongs to the NMT family.</text>
</comment>
<dbReference type="Pfam" id="PF02799">
    <property type="entry name" value="NMT_C"/>
    <property type="match status" value="1"/>
</dbReference>
<dbReference type="GO" id="GO:0004379">
    <property type="term" value="F:glycylpeptide N-tetradecanoyltransferase activity"/>
    <property type="evidence" value="ECO:0007669"/>
    <property type="project" value="UniProtKB-EC"/>
</dbReference>
<gene>
    <name evidence="10" type="ORF">EDS130_LOCUS28570</name>
</gene>
<keyword evidence="3 5" id="KW-0808">Transferase</keyword>
<dbReference type="Pfam" id="PF01233">
    <property type="entry name" value="NMT"/>
    <property type="match status" value="1"/>
</dbReference>
<comment type="caution">
    <text evidence="10">The sequence shown here is derived from an EMBL/GenBank/DDBJ whole genome shotgun (WGS) entry which is preliminary data.</text>
</comment>
<dbReference type="PANTHER" id="PTHR11377:SF5">
    <property type="entry name" value="GLYCYLPEPTIDE N-TETRADECANOYLTRANSFERASE"/>
    <property type="match status" value="1"/>
</dbReference>
<feature type="compositionally biased region" description="Polar residues" evidence="7">
    <location>
        <begin position="307"/>
        <end position="324"/>
    </location>
</feature>
<evidence type="ECO:0000256" key="6">
    <source>
        <dbReference type="RuleBase" id="RU004178"/>
    </source>
</evidence>
<protein>
    <recommendedName>
        <fullName evidence="2 5">Glycylpeptide N-tetradecanoyltransferase</fullName>
        <ecNumber evidence="2 5">2.3.1.97</ecNumber>
    </recommendedName>
</protein>
<feature type="compositionally biased region" description="Low complexity" evidence="7">
    <location>
        <begin position="297"/>
        <end position="306"/>
    </location>
</feature>
<feature type="region of interest" description="Disordered" evidence="7">
    <location>
        <begin position="291"/>
        <end position="374"/>
    </location>
</feature>
<evidence type="ECO:0000256" key="1">
    <source>
        <dbReference type="ARBA" id="ARBA00009469"/>
    </source>
</evidence>
<evidence type="ECO:0000256" key="7">
    <source>
        <dbReference type="SAM" id="MobiDB-lite"/>
    </source>
</evidence>
<dbReference type="InterPro" id="IPR022676">
    <property type="entry name" value="NMT_N"/>
</dbReference>
<dbReference type="InterPro" id="IPR000182">
    <property type="entry name" value="GNAT_dom"/>
</dbReference>
<dbReference type="PROSITE" id="PS00975">
    <property type="entry name" value="NMT_1"/>
    <property type="match status" value="1"/>
</dbReference>
<dbReference type="OrthoDB" id="47017at2759"/>
<organism evidence="10 11">
    <name type="scientific">Adineta ricciae</name>
    <name type="common">Rotifer</name>
    <dbReference type="NCBI Taxonomy" id="249248"/>
    <lineage>
        <taxon>Eukaryota</taxon>
        <taxon>Metazoa</taxon>
        <taxon>Spiralia</taxon>
        <taxon>Gnathifera</taxon>
        <taxon>Rotifera</taxon>
        <taxon>Eurotatoria</taxon>
        <taxon>Bdelloidea</taxon>
        <taxon>Adinetida</taxon>
        <taxon>Adinetidae</taxon>
        <taxon>Adineta</taxon>
    </lineage>
</organism>
<dbReference type="InterPro" id="IPR000903">
    <property type="entry name" value="NMT"/>
</dbReference>
<dbReference type="InterPro" id="IPR016181">
    <property type="entry name" value="Acyl_CoA_acyltransferase"/>
</dbReference>
<dbReference type="PROSITE" id="PS00976">
    <property type="entry name" value="NMT_2"/>
    <property type="match status" value="1"/>
</dbReference>
<evidence type="ECO:0000256" key="8">
    <source>
        <dbReference type="SAM" id="SignalP"/>
    </source>
</evidence>